<feature type="coiled-coil region" evidence="1">
    <location>
        <begin position="264"/>
        <end position="294"/>
    </location>
</feature>
<evidence type="ECO:0000256" key="1">
    <source>
        <dbReference type="SAM" id="Coils"/>
    </source>
</evidence>
<dbReference type="Proteomes" id="UP000193450">
    <property type="component" value="Chromosome"/>
</dbReference>
<keyword evidence="3" id="KW-1185">Reference proteome</keyword>
<evidence type="ECO:0000313" key="3">
    <source>
        <dbReference type="Proteomes" id="UP000193450"/>
    </source>
</evidence>
<protein>
    <recommendedName>
        <fullName evidence="4">Response regulator receiver protein</fullName>
    </recommendedName>
</protein>
<evidence type="ECO:0008006" key="4">
    <source>
        <dbReference type="Google" id="ProtNLM"/>
    </source>
</evidence>
<proteinExistence type="predicted"/>
<accession>A0A1X9NN27</accession>
<dbReference type="OrthoDB" id="9800897at2"/>
<dbReference type="AlphaFoldDB" id="A0A1X9NN27"/>
<gene>
    <name evidence="2" type="ORF">BST96_14980</name>
</gene>
<reference evidence="2 3" key="1">
    <citation type="submission" date="2016-11" db="EMBL/GenBank/DDBJ databases">
        <title>Trade-off between light-utilization and light-protection in marine flavobacteria.</title>
        <authorList>
            <person name="Kumagai Y."/>
        </authorList>
    </citation>
    <scope>NUCLEOTIDE SEQUENCE [LARGE SCALE GENOMIC DNA]</scope>
    <source>
        <strain evidence="2 3">NBRC 107125</strain>
    </source>
</reference>
<dbReference type="RefSeq" id="WP_085759479.1">
    <property type="nucleotide sequence ID" value="NZ_CP019343.1"/>
</dbReference>
<evidence type="ECO:0000313" key="2">
    <source>
        <dbReference type="EMBL" id="ARN75303.1"/>
    </source>
</evidence>
<keyword evidence="1" id="KW-0175">Coiled coil</keyword>
<dbReference type="KEGG" id="osg:BST96_14980"/>
<name>A0A1X9NN27_9GAMM</name>
<sequence length="400" mass="44808">MQEYGIGVISCAPQQIASYCDKNVFAPLVAETPEKLIADQDNDTIRLVVIDQPSNPAWDNDFYSDVKNHFSPQGIPIVIMVDEDISLQSKIDTIEAGFSDIIQIGDSIDSISTRFVSEIYHQVADSELKLNIQQAQSAAMSAMKESSNLGQNIQFLLKIQGCDDLSQLGLVFFQTIEEYGLHCSLQLRSEFGTHNMTNNGMQRTLESELLDKLKDHGRYYDFGQRTVVNYGSISLLIRNMPEDEILYGLVKDNTFTLLQGLDAKVHALDEHIQLENEKQALEQLSCSVAEVMKDIEGEFQGVMLKIVDVVENMAENIESNIPLLLLNEEQEKFVLNTVGGCVQKSNQVFSEGLHIDKHFEGLISGIEETLQNAKKISQVKDIEREEHKLQAVAGSDIELF</sequence>
<dbReference type="STRING" id="716816.BST96_14980"/>
<organism evidence="2 3">
    <name type="scientific">Oceanicoccus sagamiensis</name>
    <dbReference type="NCBI Taxonomy" id="716816"/>
    <lineage>
        <taxon>Bacteria</taxon>
        <taxon>Pseudomonadati</taxon>
        <taxon>Pseudomonadota</taxon>
        <taxon>Gammaproteobacteria</taxon>
        <taxon>Cellvibrionales</taxon>
        <taxon>Spongiibacteraceae</taxon>
        <taxon>Oceanicoccus</taxon>
    </lineage>
</organism>
<dbReference type="EMBL" id="CP019343">
    <property type="protein sequence ID" value="ARN75303.1"/>
    <property type="molecule type" value="Genomic_DNA"/>
</dbReference>